<sequence length="438" mass="50126">MEKLMLMSAVLRCFRTAVLLLLVTCSCPLVTSSMTASNALHSLGDFTYPYHSIFSPLLKALSEHGGSRWNPGLKKGLKPEHRYMKYLTEVYKKSSRVQRSLDGNKIYNTVRLIKPQDECLAQSNKESFMQDLSYSLNHVRRKEQLLKSALLYNVDHDRAAPFNSVCYLSIKEQEHSNQCHLCPGVYHAVNFTASTDGRSRRNWVEVDVTSFLQPLLKFQRKNIHLLINVTCPDEQRAIGEGSGGPLKFTLRSPPLLLYLSDTSKIPHQSLLVDAKAGKRPATAANTFHKQMVFKPEQRIGRKKRWKRESPKSKRGDKSLNINLPELLPSSEFQTSDCALYDFRVQFSQLKLDHWIVFPPKYNPRYCRGICPRTVGFIYGSPVHTMVQNIIYEKLDSSVPRASCIPSHYSPLSVMIFEEDGSYVYREFEDMVATRCTCR</sequence>
<dbReference type="InterPro" id="IPR017948">
    <property type="entry name" value="TGFb_CS"/>
</dbReference>
<dbReference type="Pfam" id="PF00019">
    <property type="entry name" value="TGF_beta"/>
    <property type="match status" value="1"/>
</dbReference>
<evidence type="ECO:0000313" key="12">
    <source>
        <dbReference type="EMBL" id="CAP71884.1"/>
    </source>
</evidence>
<feature type="chain" id="PRO_5002771066" evidence="10">
    <location>
        <begin position="33"/>
        <end position="438"/>
    </location>
</feature>
<feature type="compositionally biased region" description="Basic and acidic residues" evidence="9">
    <location>
        <begin position="307"/>
        <end position="317"/>
    </location>
</feature>
<keyword evidence="4 10" id="KW-0732">Signal</keyword>
<comment type="subcellular location">
    <subcellularLocation>
        <location evidence="1">Secreted</location>
    </subcellularLocation>
</comment>
<dbReference type="SMART" id="SM00204">
    <property type="entry name" value="TGFB"/>
    <property type="match status" value="1"/>
</dbReference>
<dbReference type="FunFam" id="2.10.90.10:FF:000012">
    <property type="entry name" value="Growth/differentiation factor 9 (Predicted)"/>
    <property type="match status" value="1"/>
</dbReference>
<name>B1VD79_DICLA</name>
<evidence type="ECO:0000256" key="2">
    <source>
        <dbReference type="ARBA" id="ARBA00006656"/>
    </source>
</evidence>
<dbReference type="EMBL" id="AM933667">
    <property type="protein sequence ID" value="CAP71884.1"/>
    <property type="molecule type" value="mRNA"/>
</dbReference>
<dbReference type="InterPro" id="IPR015615">
    <property type="entry name" value="TGF-beta-rel"/>
</dbReference>
<evidence type="ECO:0000256" key="1">
    <source>
        <dbReference type="ARBA" id="ARBA00004613"/>
    </source>
</evidence>
<evidence type="ECO:0000256" key="5">
    <source>
        <dbReference type="ARBA" id="ARBA00023030"/>
    </source>
</evidence>
<reference evidence="12" key="1">
    <citation type="journal article" date="2008" name="Mol. Cell. Endocrinol.">
        <title>Molecular characterisation of growth differentiation factor 9 (gdf9) and bone morphogenetic protein 15 (bmp15) and their patterns of gene expression during the ovarian reproductive cycle in the European sea bass.</title>
        <authorList>
            <person name="Halm S."/>
            <person name="Ibanez A.J."/>
            <person name="Tyler C.R."/>
            <person name="Prat F."/>
        </authorList>
    </citation>
    <scope>NUCLEOTIDE SEQUENCE</scope>
    <source>
        <tissue evidence="12">Ovary</tissue>
    </source>
</reference>
<feature type="domain" description="TGF-beta family profile" evidence="11">
    <location>
        <begin position="301"/>
        <end position="438"/>
    </location>
</feature>
<dbReference type="AlphaFoldDB" id="B1VD79"/>
<feature type="region of interest" description="Disordered" evidence="9">
    <location>
        <begin position="298"/>
        <end position="320"/>
    </location>
</feature>
<dbReference type="InterPro" id="IPR029034">
    <property type="entry name" value="Cystine-knot_cytokine"/>
</dbReference>
<dbReference type="PROSITE" id="PS51362">
    <property type="entry name" value="TGF_BETA_2"/>
    <property type="match status" value="1"/>
</dbReference>
<organism evidence="12">
    <name type="scientific">Dicentrarchus labrax</name>
    <name type="common">European seabass</name>
    <name type="synonym">Morone labrax</name>
    <dbReference type="NCBI Taxonomy" id="13489"/>
    <lineage>
        <taxon>Eukaryota</taxon>
        <taxon>Metazoa</taxon>
        <taxon>Chordata</taxon>
        <taxon>Craniata</taxon>
        <taxon>Vertebrata</taxon>
        <taxon>Euteleostomi</taxon>
        <taxon>Actinopterygii</taxon>
        <taxon>Neopterygii</taxon>
        <taxon>Teleostei</taxon>
        <taxon>Neoteleostei</taxon>
        <taxon>Acanthomorphata</taxon>
        <taxon>Eupercaria</taxon>
        <taxon>Moronidae</taxon>
        <taxon>Dicentrarchus</taxon>
    </lineage>
</organism>
<protein>
    <submittedName>
        <fullName evidence="12">Growth differentiation factor 9</fullName>
    </submittedName>
</protein>
<evidence type="ECO:0000256" key="3">
    <source>
        <dbReference type="ARBA" id="ARBA00022525"/>
    </source>
</evidence>
<dbReference type="GO" id="GO:0005125">
    <property type="term" value="F:cytokine activity"/>
    <property type="evidence" value="ECO:0007669"/>
    <property type="project" value="TreeGrafter"/>
</dbReference>
<evidence type="ECO:0000256" key="7">
    <source>
        <dbReference type="ARBA" id="ARBA00023180"/>
    </source>
</evidence>
<dbReference type="SUPFAM" id="SSF57501">
    <property type="entry name" value="Cystine-knot cytokines"/>
    <property type="match status" value="1"/>
</dbReference>
<evidence type="ECO:0000256" key="9">
    <source>
        <dbReference type="SAM" id="MobiDB-lite"/>
    </source>
</evidence>
<keyword evidence="3" id="KW-0964">Secreted</keyword>
<accession>B1VD79</accession>
<evidence type="ECO:0000256" key="6">
    <source>
        <dbReference type="ARBA" id="ARBA00023157"/>
    </source>
</evidence>
<dbReference type="PANTHER" id="PTHR11848:SF19">
    <property type="entry name" value="GROWTH_DIFFERENTIATION FACTOR 9"/>
    <property type="match status" value="1"/>
</dbReference>
<dbReference type="InterPro" id="IPR001839">
    <property type="entry name" value="TGF-b_C"/>
</dbReference>
<evidence type="ECO:0000259" key="11">
    <source>
        <dbReference type="PROSITE" id="PS51362"/>
    </source>
</evidence>
<dbReference type="GO" id="GO:0005615">
    <property type="term" value="C:extracellular space"/>
    <property type="evidence" value="ECO:0007669"/>
    <property type="project" value="TreeGrafter"/>
</dbReference>
<feature type="signal peptide" evidence="10">
    <location>
        <begin position="1"/>
        <end position="32"/>
    </location>
</feature>
<dbReference type="PANTHER" id="PTHR11848">
    <property type="entry name" value="TGF-BETA FAMILY"/>
    <property type="match status" value="1"/>
</dbReference>
<proteinExistence type="evidence at transcript level"/>
<evidence type="ECO:0000256" key="8">
    <source>
        <dbReference type="RuleBase" id="RU000354"/>
    </source>
</evidence>
<gene>
    <name evidence="12" type="primary">gdf9</name>
</gene>
<evidence type="ECO:0000256" key="4">
    <source>
        <dbReference type="ARBA" id="ARBA00022729"/>
    </source>
</evidence>
<dbReference type="PROSITE" id="PS51257">
    <property type="entry name" value="PROKAR_LIPOPROTEIN"/>
    <property type="match status" value="1"/>
</dbReference>
<dbReference type="GO" id="GO:0008083">
    <property type="term" value="F:growth factor activity"/>
    <property type="evidence" value="ECO:0007669"/>
    <property type="project" value="UniProtKB-KW"/>
</dbReference>
<comment type="similarity">
    <text evidence="2 8">Belongs to the TGF-beta family.</text>
</comment>
<keyword evidence="5 8" id="KW-0339">Growth factor</keyword>
<keyword evidence="7" id="KW-0325">Glycoprotein</keyword>
<keyword evidence="6" id="KW-1015">Disulfide bond</keyword>
<dbReference type="Gene3D" id="2.10.90.10">
    <property type="entry name" value="Cystine-knot cytokines"/>
    <property type="match status" value="1"/>
</dbReference>
<evidence type="ECO:0000256" key="10">
    <source>
        <dbReference type="SAM" id="SignalP"/>
    </source>
</evidence>
<dbReference type="PROSITE" id="PS00250">
    <property type="entry name" value="TGF_BETA_1"/>
    <property type="match status" value="1"/>
</dbReference>